<proteinExistence type="predicted"/>
<dbReference type="Gene3D" id="3.40.190.10">
    <property type="entry name" value="Periplasmic binding protein-like II"/>
    <property type="match status" value="1"/>
</dbReference>
<evidence type="ECO:0008006" key="3">
    <source>
        <dbReference type="Google" id="ProtNLM"/>
    </source>
</evidence>
<dbReference type="InterPro" id="IPR050490">
    <property type="entry name" value="Bact_solute-bd_prot1"/>
</dbReference>
<dbReference type="SUPFAM" id="SSF53850">
    <property type="entry name" value="Periplasmic binding protein-like II"/>
    <property type="match status" value="1"/>
</dbReference>
<name>A0A3M0IAZ9_9ACTN</name>
<dbReference type="CDD" id="cd13585">
    <property type="entry name" value="PBP2_TMBP_like"/>
    <property type="match status" value="1"/>
</dbReference>
<gene>
    <name evidence="1" type="ORF">CTZ28_23715</name>
</gene>
<dbReference type="PANTHER" id="PTHR43649">
    <property type="entry name" value="ARABINOSE-BINDING PROTEIN-RELATED"/>
    <property type="match status" value="1"/>
</dbReference>
<reference evidence="1 2" key="1">
    <citation type="submission" date="2017-11" db="EMBL/GenBank/DDBJ databases">
        <title>Draft genome of actinobacteria isolated from guarana (Paullinia cupana (Mart.) Ducke.</title>
        <authorList>
            <person name="Siqueira K.A."/>
            <person name="Liotti R.G."/>
            <person name="Mendes T.A.O."/>
            <person name="Soares M.A."/>
        </authorList>
    </citation>
    <scope>NUCLEOTIDE SEQUENCE [LARGE SCALE GENOMIC DNA]</scope>
    <source>
        <strain evidence="1 2">193</strain>
    </source>
</reference>
<keyword evidence="2" id="KW-1185">Reference proteome</keyword>
<sequence length="443" mass="47689">MTGPVPSLVHPKGRTMRSPLRFRRVAGGTAAAIALTVAVTGCSTSSSQSDGSVKLTLAMWDPEQQAGVQKAVDDFEKANPGITVEVEQVPEAQYYTKLDASLGAGEGPDVMWQSSLASQYVEGGALEPLDKYIKESGLNLSDYPSKLVDLYKFDGKQYGIPKDEDVWSFVYNTEVFKKLGVTDVPTADWTWDDMVRIAKELRAKQTSGSDYPMFKMTTFNGGVAGIAHQLGGTVVKDGKGTASSSEVTEALERIKELQDDKLIPPVADSTDFQTSSALISGTIAMTEFPSYFLSDLTKADVPNGTLHAVPVPSINGSHAKDTNGLSYTMNANSSHKDAAFELIQYLTSTEGAKAHVEGGSGFAANTSSEVKDAYYKANDTIAGLKEAYQPMLKDNYLRTTTQYPATRPNFPRIESAVGDYYAGRISASAVEKKIDSILTDALK</sequence>
<dbReference type="Proteomes" id="UP000270471">
    <property type="component" value="Unassembled WGS sequence"/>
</dbReference>
<dbReference type="InterPro" id="IPR006059">
    <property type="entry name" value="SBP"/>
</dbReference>
<dbReference type="OrthoDB" id="1650177at2"/>
<dbReference type="Pfam" id="PF01547">
    <property type="entry name" value="SBP_bac_1"/>
    <property type="match status" value="1"/>
</dbReference>
<dbReference type="PANTHER" id="PTHR43649:SF12">
    <property type="entry name" value="DIACETYLCHITOBIOSE BINDING PROTEIN DASA"/>
    <property type="match status" value="1"/>
</dbReference>
<dbReference type="EMBL" id="PENI01000016">
    <property type="protein sequence ID" value="RMB83379.1"/>
    <property type="molecule type" value="Genomic_DNA"/>
</dbReference>
<accession>A0A3M0IAZ9</accession>
<protein>
    <recommendedName>
        <fullName evidence="3">Sugar ABC transporter substrate-binding protein</fullName>
    </recommendedName>
</protein>
<evidence type="ECO:0000313" key="1">
    <source>
        <dbReference type="EMBL" id="RMB83379.1"/>
    </source>
</evidence>
<organism evidence="1 2">
    <name type="scientific">Streptomyces shenzhenensis</name>
    <dbReference type="NCBI Taxonomy" id="943815"/>
    <lineage>
        <taxon>Bacteria</taxon>
        <taxon>Bacillati</taxon>
        <taxon>Actinomycetota</taxon>
        <taxon>Actinomycetes</taxon>
        <taxon>Kitasatosporales</taxon>
        <taxon>Streptomycetaceae</taxon>
        <taxon>Streptomyces</taxon>
    </lineage>
</organism>
<evidence type="ECO:0000313" key="2">
    <source>
        <dbReference type="Proteomes" id="UP000270471"/>
    </source>
</evidence>
<comment type="caution">
    <text evidence="1">The sequence shown here is derived from an EMBL/GenBank/DDBJ whole genome shotgun (WGS) entry which is preliminary data.</text>
</comment>
<dbReference type="AlphaFoldDB" id="A0A3M0IAZ9"/>